<keyword evidence="3" id="KW-0217">Developmental protein</keyword>
<dbReference type="FunFam" id="3.30.160.60:FF:000446">
    <property type="entry name" value="Zinc finger protein"/>
    <property type="match status" value="2"/>
</dbReference>
<dbReference type="SMART" id="SM00355">
    <property type="entry name" value="ZnF_C2H2"/>
    <property type="match status" value="11"/>
</dbReference>
<dbReference type="OrthoDB" id="3156061at2759"/>
<feature type="domain" description="C2H2-type" evidence="14">
    <location>
        <begin position="189"/>
        <end position="216"/>
    </location>
</feature>
<dbReference type="PROSITE" id="PS00028">
    <property type="entry name" value="ZINC_FINGER_C2H2_1"/>
    <property type="match status" value="10"/>
</dbReference>
<evidence type="ECO:0000259" key="14">
    <source>
        <dbReference type="PROSITE" id="PS50157"/>
    </source>
</evidence>
<evidence type="ECO:0000256" key="12">
    <source>
        <dbReference type="PROSITE-ProRule" id="PRU00042"/>
    </source>
</evidence>
<feature type="domain" description="C2H2-type" evidence="14">
    <location>
        <begin position="133"/>
        <end position="160"/>
    </location>
</feature>
<dbReference type="InterPro" id="IPR050589">
    <property type="entry name" value="Ikaros_C2H2-ZF"/>
</dbReference>
<feature type="domain" description="C2H2-type" evidence="14">
    <location>
        <begin position="302"/>
        <end position="327"/>
    </location>
</feature>
<feature type="domain" description="C2H2-type" evidence="14">
    <location>
        <begin position="359"/>
        <end position="386"/>
    </location>
</feature>
<keyword evidence="7" id="KW-0862">Zinc</keyword>
<feature type="compositionally biased region" description="Basic residues" evidence="13">
    <location>
        <begin position="27"/>
        <end position="43"/>
    </location>
</feature>
<dbReference type="KEGG" id="lsm:121124314"/>
<dbReference type="AlphaFoldDB" id="A0A0K2UW49"/>
<accession>A0A0K2UW49</accession>
<dbReference type="FunFam" id="3.30.160.60:FF:000128">
    <property type="entry name" value="zinc finger protein 268 isoform X1"/>
    <property type="match status" value="1"/>
</dbReference>
<evidence type="ECO:0000256" key="1">
    <source>
        <dbReference type="ARBA" id="ARBA00004123"/>
    </source>
</evidence>
<comment type="subcellular location">
    <subcellularLocation>
        <location evidence="1">Nucleus</location>
    </subcellularLocation>
</comment>
<evidence type="ECO:0000256" key="5">
    <source>
        <dbReference type="ARBA" id="ARBA00022737"/>
    </source>
</evidence>
<dbReference type="InterPro" id="IPR013087">
    <property type="entry name" value="Znf_C2H2_type"/>
</dbReference>
<dbReference type="GO" id="GO:0000978">
    <property type="term" value="F:RNA polymerase II cis-regulatory region sequence-specific DNA binding"/>
    <property type="evidence" value="ECO:0007669"/>
    <property type="project" value="TreeGrafter"/>
</dbReference>
<feature type="region of interest" description="Disordered" evidence="13">
    <location>
        <begin position="1"/>
        <end position="104"/>
    </location>
</feature>
<dbReference type="GeneID" id="121124314"/>
<evidence type="ECO:0000256" key="4">
    <source>
        <dbReference type="ARBA" id="ARBA00022723"/>
    </source>
</evidence>
<dbReference type="PROSITE" id="PS50157">
    <property type="entry name" value="ZINC_FINGER_C2H2_2"/>
    <property type="match status" value="11"/>
</dbReference>
<dbReference type="SUPFAM" id="SSF57667">
    <property type="entry name" value="beta-beta-alpha zinc fingers"/>
    <property type="match status" value="6"/>
</dbReference>
<evidence type="ECO:0000256" key="10">
    <source>
        <dbReference type="ARBA" id="ARBA00023843"/>
    </source>
</evidence>
<dbReference type="Pfam" id="PF00096">
    <property type="entry name" value="zf-C2H2"/>
    <property type="match status" value="8"/>
</dbReference>
<keyword evidence="5" id="KW-0677">Repeat</keyword>
<organism evidence="15">
    <name type="scientific">Lepeophtheirus salmonis</name>
    <name type="common">Salmon louse</name>
    <name type="synonym">Caligus salmonis</name>
    <dbReference type="NCBI Taxonomy" id="72036"/>
    <lineage>
        <taxon>Eukaryota</taxon>
        <taxon>Metazoa</taxon>
        <taxon>Ecdysozoa</taxon>
        <taxon>Arthropoda</taxon>
        <taxon>Crustacea</taxon>
        <taxon>Multicrustacea</taxon>
        <taxon>Hexanauplia</taxon>
        <taxon>Copepoda</taxon>
        <taxon>Siphonostomatoida</taxon>
        <taxon>Caligidae</taxon>
        <taxon>Lepeophtheirus</taxon>
    </lineage>
</organism>
<name>A0A0K2UW49_LEPSM</name>
<feature type="compositionally biased region" description="Basic and acidic residues" evidence="13">
    <location>
        <begin position="75"/>
        <end position="104"/>
    </location>
</feature>
<keyword evidence="4" id="KW-0479">Metal-binding</keyword>
<dbReference type="GO" id="GO:0003700">
    <property type="term" value="F:DNA-binding transcription factor activity"/>
    <property type="evidence" value="ECO:0007669"/>
    <property type="project" value="TreeGrafter"/>
</dbReference>
<dbReference type="GO" id="GO:0008270">
    <property type="term" value="F:zinc ion binding"/>
    <property type="evidence" value="ECO:0007669"/>
    <property type="project" value="UniProtKB-KW"/>
</dbReference>
<feature type="domain" description="C2H2-type" evidence="14">
    <location>
        <begin position="331"/>
        <end position="358"/>
    </location>
</feature>
<feature type="domain" description="C2H2-type" evidence="14">
    <location>
        <begin position="217"/>
        <end position="244"/>
    </location>
</feature>
<sequence length="577" mass="66283">MDAINQRTTRSGKAFIKPLQPAPSSTKSRKKNKKSSSKKHKKLIVFNNNHEEMNINDPEENSSVRILSDDVNAPEEAKKSDGISHLQNSEDRHTPSPPLLKKETPFGVIVPAENGVPEMDPEAKDPLSDHKKFHCPFCNQGFARKYDMEKHSRKHTGVKPYKCGVCGRRFVQVGSLAVHMRSHTGEMPYQCEACGKGFAVKERLRLHSRTHTGERPYQCEHCEKRFARGGQLMVHRRIHTGDKPYSCTSCDLKFTSSGNLKTHMKLHVGTREYQCHLCDKAYPRADTLKRHILAFHENKRLYKCDVCNKSFKGHIRDHMRTHAEDKDMKPYGCNQCGSRFNQRSQLTVHMRVHTGERPYICKICSRSFSHSTALKLHMRMHTGERPHSCKLCKKSFSQLPHLKKHMLCVHNTDKPYFCEKCDSFFKTKNEYQEHAEKDHPGDIPEDLVGIANPGDKSQNETDKISDVQCVTLIPISNNSPMPMEKMRTLLALLLKKISTPGRLKKLGFGTRLIDEVLKESIQASGRTPFQYDEDIEEYEVLKKNIKILLDWTIPPEYIDYFKSENKSVEDILEELTS</sequence>
<keyword evidence="8" id="KW-0238">DNA-binding</keyword>
<protein>
    <recommendedName>
        <fullName evidence="10">Protein krueppel</fullName>
    </recommendedName>
</protein>
<dbReference type="Pfam" id="PF13912">
    <property type="entry name" value="zf-C2H2_6"/>
    <property type="match status" value="1"/>
</dbReference>
<feature type="domain" description="C2H2-type" evidence="14">
    <location>
        <begin position="416"/>
        <end position="444"/>
    </location>
</feature>
<feature type="domain" description="C2H2-type" evidence="14">
    <location>
        <begin position="273"/>
        <end position="301"/>
    </location>
</feature>
<dbReference type="GO" id="GO:0035282">
    <property type="term" value="P:segmentation"/>
    <property type="evidence" value="ECO:0007669"/>
    <property type="project" value="UniProtKB-KW"/>
</dbReference>
<dbReference type="FunFam" id="3.30.160.60:FF:000624">
    <property type="entry name" value="zinc finger protein 697"/>
    <property type="match status" value="2"/>
</dbReference>
<keyword evidence="3" id="KW-0302">Gap protein</keyword>
<feature type="domain" description="C2H2-type" evidence="14">
    <location>
        <begin position="161"/>
        <end position="188"/>
    </location>
</feature>
<evidence type="ECO:0000256" key="11">
    <source>
        <dbReference type="ARBA" id="ARBA00053345"/>
    </source>
</evidence>
<dbReference type="GO" id="GO:0005634">
    <property type="term" value="C:nucleus"/>
    <property type="evidence" value="ECO:0007669"/>
    <property type="project" value="UniProtKB-SubCell"/>
</dbReference>
<evidence type="ECO:0000256" key="7">
    <source>
        <dbReference type="ARBA" id="ARBA00022833"/>
    </source>
</evidence>
<dbReference type="PANTHER" id="PTHR24404">
    <property type="entry name" value="ZINC FINGER PROTEIN"/>
    <property type="match status" value="1"/>
</dbReference>
<evidence type="ECO:0000313" key="15">
    <source>
        <dbReference type="EMBL" id="CDW41906.1"/>
    </source>
</evidence>
<dbReference type="GO" id="GO:0006357">
    <property type="term" value="P:regulation of transcription by RNA polymerase II"/>
    <property type="evidence" value="ECO:0007669"/>
    <property type="project" value="TreeGrafter"/>
</dbReference>
<dbReference type="RefSeq" id="XP_040575401.1">
    <property type="nucleotide sequence ID" value="XM_040719467.2"/>
</dbReference>
<evidence type="ECO:0000256" key="13">
    <source>
        <dbReference type="SAM" id="MobiDB-lite"/>
    </source>
</evidence>
<comment type="similarity">
    <text evidence="2">Belongs to the krueppel C2H2-type zinc-finger protein family.</text>
</comment>
<reference evidence="15" key="1">
    <citation type="submission" date="2014-05" db="EMBL/GenBank/DDBJ databases">
        <authorList>
            <person name="Chronopoulou M."/>
        </authorList>
    </citation>
    <scope>NUCLEOTIDE SEQUENCE</scope>
    <source>
        <tissue evidence="15">Whole organism</tissue>
    </source>
</reference>
<comment type="function">
    <text evidence="11">Krueppel is a gap class segmentation protein.</text>
</comment>
<dbReference type="InterPro" id="IPR036236">
    <property type="entry name" value="Znf_C2H2_sf"/>
</dbReference>
<evidence type="ECO:0000256" key="9">
    <source>
        <dbReference type="ARBA" id="ARBA00023242"/>
    </source>
</evidence>
<dbReference type="FunFam" id="3.30.160.60:FF:002343">
    <property type="entry name" value="Zinc finger protein 33A"/>
    <property type="match status" value="1"/>
</dbReference>
<feature type="domain" description="C2H2-type" evidence="14">
    <location>
        <begin position="245"/>
        <end position="272"/>
    </location>
</feature>
<evidence type="ECO:0000256" key="2">
    <source>
        <dbReference type="ARBA" id="ARBA00006991"/>
    </source>
</evidence>
<proteinExistence type="inferred from homology"/>
<evidence type="ECO:0000256" key="3">
    <source>
        <dbReference type="ARBA" id="ARBA00022492"/>
    </source>
</evidence>
<evidence type="ECO:0000256" key="6">
    <source>
        <dbReference type="ARBA" id="ARBA00022771"/>
    </source>
</evidence>
<dbReference type="Gene3D" id="3.30.160.60">
    <property type="entry name" value="Classic Zinc Finger"/>
    <property type="match status" value="10"/>
</dbReference>
<keyword evidence="6 12" id="KW-0863">Zinc-finger</keyword>
<keyword evidence="9" id="KW-0539">Nucleus</keyword>
<dbReference type="PANTHER" id="PTHR24404:SF110">
    <property type="entry name" value="C2H2-TYPE DOMAIN-CONTAINING PROTEIN"/>
    <property type="match status" value="1"/>
</dbReference>
<dbReference type="EMBL" id="HACA01024545">
    <property type="protein sequence ID" value="CDW41906.1"/>
    <property type="molecule type" value="Transcribed_RNA"/>
</dbReference>
<dbReference type="FunFam" id="3.30.160.60:FF:001954">
    <property type="entry name" value="Zinc finger protein 787"/>
    <property type="match status" value="1"/>
</dbReference>
<feature type="compositionally biased region" description="Polar residues" evidence="13">
    <location>
        <begin position="1"/>
        <end position="11"/>
    </location>
</feature>
<evidence type="ECO:0000256" key="8">
    <source>
        <dbReference type="ARBA" id="ARBA00023125"/>
    </source>
</evidence>
<feature type="domain" description="C2H2-type" evidence="14">
    <location>
        <begin position="387"/>
        <end position="415"/>
    </location>
</feature>